<evidence type="ECO:0000256" key="4">
    <source>
        <dbReference type="ARBA" id="ARBA00022989"/>
    </source>
</evidence>
<feature type="transmembrane region" description="Helical" evidence="6">
    <location>
        <begin position="342"/>
        <end position="361"/>
    </location>
</feature>
<dbReference type="PANTHER" id="PTHR30250:SF26">
    <property type="entry name" value="PSMA PROTEIN"/>
    <property type="match status" value="1"/>
</dbReference>
<keyword evidence="5 6" id="KW-0472">Membrane</keyword>
<feature type="transmembrane region" description="Helical" evidence="6">
    <location>
        <begin position="53"/>
        <end position="73"/>
    </location>
</feature>
<evidence type="ECO:0000256" key="2">
    <source>
        <dbReference type="ARBA" id="ARBA00022475"/>
    </source>
</evidence>
<feature type="transmembrane region" description="Helical" evidence="6">
    <location>
        <begin position="94"/>
        <end position="116"/>
    </location>
</feature>
<dbReference type="RefSeq" id="WP_184529659.1">
    <property type="nucleotide sequence ID" value="NZ_JACHGK010000024.1"/>
</dbReference>
<accession>A0A7X0HVH4</accession>
<comment type="subcellular location">
    <subcellularLocation>
        <location evidence="1">Cell membrane</location>
        <topology evidence="1">Multi-pass membrane protein</topology>
    </subcellularLocation>
</comment>
<evidence type="ECO:0000256" key="1">
    <source>
        <dbReference type="ARBA" id="ARBA00004651"/>
    </source>
</evidence>
<keyword evidence="8" id="KW-1185">Reference proteome</keyword>
<gene>
    <name evidence="7" type="ORF">HNR53_004259</name>
</gene>
<dbReference type="InterPro" id="IPR050833">
    <property type="entry name" value="Poly_Biosynth_Transport"/>
</dbReference>
<proteinExistence type="predicted"/>
<keyword evidence="2" id="KW-1003">Cell membrane</keyword>
<sequence length="522" mass="60523">MNNSGRVGKTIKNVSWTIIAQFLTYFVSFFYRTVFIYYLGIEYLGAQGLFSNILNLLSFAELGIGNAIIFSLYKPLSEKDYIKVNALLHIYKKLYFNIGCFVGVTGILITPFLDFFIKGDVNFPNKELIYILLVLDTASTYFFAYKKSLYSADQKEYKNTLILSLFSIISTIIQIIILILTKNFIFTLIIKVVFTILANASISYKVNKEYSVVFKEKLTEKLIKGLKVELFKKIRALLYHKFGSLAVNSTDNLLISIYFGLSSVGIYSNYLLLIGLVKAFLTQFTQSVSASIGNLTATETPEYAKQRFKLLEFINFWAYFFTTVCIYVLINPFIQLWIGEKYLFSPFLVTILVTIFYITGMRQNILSFRNALGLFWNDRYKPLIEAFINLFASIILLKYLGIAGVFIGTVISAVTTSLWIEPYILYRNYFKEGIKNYFVTYVFRVFITVISCWFLNFISNFVFYDNWQSFILLTTICILITNTIFILLHAKTSEYQKCYNIFKSIFGELSFKKLPIFKRFLR</sequence>
<keyword evidence="4 6" id="KW-1133">Transmembrane helix</keyword>
<keyword evidence="3 6" id="KW-0812">Transmembrane</keyword>
<feature type="transmembrane region" description="Helical" evidence="6">
    <location>
        <begin position="22"/>
        <end position="41"/>
    </location>
</feature>
<reference evidence="7 8" key="1">
    <citation type="submission" date="2020-08" db="EMBL/GenBank/DDBJ databases">
        <title>Genomic Encyclopedia of Type Strains, Phase IV (KMG-IV): sequencing the most valuable type-strain genomes for metagenomic binning, comparative biology and taxonomic classification.</title>
        <authorList>
            <person name="Goeker M."/>
        </authorList>
    </citation>
    <scope>NUCLEOTIDE SEQUENCE [LARGE SCALE GENOMIC DNA]</scope>
    <source>
        <strain evidence="7 8">DSM 5391</strain>
    </source>
</reference>
<dbReference type="GO" id="GO:0005886">
    <property type="term" value="C:plasma membrane"/>
    <property type="evidence" value="ECO:0007669"/>
    <property type="project" value="UniProtKB-SubCell"/>
</dbReference>
<organism evidence="7 8">
    <name type="scientific">Bacillus benzoevorans</name>
    <dbReference type="NCBI Taxonomy" id="1456"/>
    <lineage>
        <taxon>Bacteria</taxon>
        <taxon>Bacillati</taxon>
        <taxon>Bacillota</taxon>
        <taxon>Bacilli</taxon>
        <taxon>Bacillales</taxon>
        <taxon>Bacillaceae</taxon>
        <taxon>Bacillus</taxon>
    </lineage>
</organism>
<dbReference type="Proteomes" id="UP000531594">
    <property type="component" value="Unassembled WGS sequence"/>
</dbReference>
<dbReference type="AlphaFoldDB" id="A0A7X0HVH4"/>
<feature type="transmembrane region" description="Helical" evidence="6">
    <location>
        <begin position="470"/>
        <end position="488"/>
    </location>
</feature>
<feature type="transmembrane region" description="Helical" evidence="6">
    <location>
        <begin position="310"/>
        <end position="330"/>
    </location>
</feature>
<feature type="transmembrane region" description="Helical" evidence="6">
    <location>
        <begin position="128"/>
        <end position="145"/>
    </location>
</feature>
<dbReference type="PANTHER" id="PTHR30250">
    <property type="entry name" value="PST FAMILY PREDICTED COLANIC ACID TRANSPORTER"/>
    <property type="match status" value="1"/>
</dbReference>
<comment type="caution">
    <text evidence="7">The sequence shown here is derived from an EMBL/GenBank/DDBJ whole genome shotgun (WGS) entry which is preliminary data.</text>
</comment>
<evidence type="ECO:0000256" key="5">
    <source>
        <dbReference type="ARBA" id="ARBA00023136"/>
    </source>
</evidence>
<evidence type="ECO:0000313" key="7">
    <source>
        <dbReference type="EMBL" id="MBB6447573.1"/>
    </source>
</evidence>
<dbReference type="EMBL" id="JACHGK010000024">
    <property type="protein sequence ID" value="MBB6447573.1"/>
    <property type="molecule type" value="Genomic_DNA"/>
</dbReference>
<evidence type="ECO:0000256" key="3">
    <source>
        <dbReference type="ARBA" id="ARBA00022692"/>
    </source>
</evidence>
<evidence type="ECO:0000256" key="6">
    <source>
        <dbReference type="SAM" id="Phobius"/>
    </source>
</evidence>
<evidence type="ECO:0000313" key="8">
    <source>
        <dbReference type="Proteomes" id="UP000531594"/>
    </source>
</evidence>
<feature type="transmembrane region" description="Helical" evidence="6">
    <location>
        <begin position="382"/>
        <end position="400"/>
    </location>
</feature>
<feature type="transmembrane region" description="Helical" evidence="6">
    <location>
        <begin position="157"/>
        <end position="178"/>
    </location>
</feature>
<name>A0A7X0HVH4_9BACI</name>
<feature type="transmembrane region" description="Helical" evidence="6">
    <location>
        <begin position="438"/>
        <end position="458"/>
    </location>
</feature>
<feature type="transmembrane region" description="Helical" evidence="6">
    <location>
        <begin position="184"/>
        <end position="202"/>
    </location>
</feature>
<protein>
    <submittedName>
        <fullName evidence="7">O-antigen/teichoic acid export membrane protein</fullName>
    </submittedName>
</protein>